<dbReference type="STRING" id="686340.Metal_0606"/>
<dbReference type="RefSeq" id="WP_005369491.1">
    <property type="nucleotide sequence ID" value="NZ_CM001475.1"/>
</dbReference>
<evidence type="ECO:0000313" key="2">
    <source>
        <dbReference type="Proteomes" id="UP000005090"/>
    </source>
</evidence>
<reference evidence="1 2" key="1">
    <citation type="journal article" date="2013" name="Genome Announc.">
        <title>Genome Sequence of the Obligate Gammaproteobacterial Methanotroph Methylomicrobium album Strain BG8.</title>
        <authorList>
            <person name="Kits K.D."/>
            <person name="Kalyuzhnaya M.G."/>
            <person name="Klotz M.G."/>
            <person name="Jetten M.S."/>
            <person name="Op den Camp H.J."/>
            <person name="Vuilleumier S."/>
            <person name="Bringel F."/>
            <person name="Dispirito A.A."/>
            <person name="Murrell J.C."/>
            <person name="Bruce D."/>
            <person name="Cheng J.F."/>
            <person name="Copeland A."/>
            <person name="Goodwin L."/>
            <person name="Hauser L."/>
            <person name="Lajus A."/>
            <person name="Land M.L."/>
            <person name="Lapidus A."/>
            <person name="Lucas S."/>
            <person name="Medigue C."/>
            <person name="Pitluck S."/>
            <person name="Woyke T."/>
            <person name="Zeytun A."/>
            <person name="Stein L.Y."/>
        </authorList>
    </citation>
    <scope>NUCLEOTIDE SEQUENCE [LARGE SCALE GENOMIC DNA]</scope>
    <source>
        <strain evidence="1 2">BG8</strain>
    </source>
</reference>
<keyword evidence="2" id="KW-1185">Reference proteome</keyword>
<protein>
    <recommendedName>
        <fullName evidence="3">RiboL-PSP-HEPN domain-containing protein</fullName>
    </recommendedName>
</protein>
<evidence type="ECO:0000313" key="1">
    <source>
        <dbReference type="EMBL" id="EIC28451.1"/>
    </source>
</evidence>
<proteinExistence type="predicted"/>
<name>H8GP29_METAL</name>
<accession>H8GP29</accession>
<dbReference type="Proteomes" id="UP000005090">
    <property type="component" value="Chromosome"/>
</dbReference>
<evidence type="ECO:0008006" key="3">
    <source>
        <dbReference type="Google" id="ProtNLM"/>
    </source>
</evidence>
<sequence length="218" mass="25860">MSYDESDALRDQEITYLYEQFEMQYESEFIYKRIEKFYESNREIVKAPLQNLLDSKTLFENEYYTSAFIHAVISIEVGIKSVILKPILYSLTIDDKAGNLLYTQTFKNKSLGYIDPLYYQILEEITELNFKTKIRDNNQLTIWNEWFELQKLRNDVLHQGISIEKLDAEKAINMASYVCDEIIPYVLDKFLNHIENGVIKDGSREYTLRREKLKNNNA</sequence>
<dbReference type="HOGENOM" id="CLU_1286803_0_0_6"/>
<organism evidence="1 2">
    <name type="scientific">Methylomicrobium album BG8</name>
    <dbReference type="NCBI Taxonomy" id="686340"/>
    <lineage>
        <taxon>Bacteria</taxon>
        <taxon>Pseudomonadati</taxon>
        <taxon>Pseudomonadota</taxon>
        <taxon>Gammaproteobacteria</taxon>
        <taxon>Methylococcales</taxon>
        <taxon>Methylococcaceae</taxon>
        <taxon>Methylomicrobium</taxon>
    </lineage>
</organism>
<dbReference type="AlphaFoldDB" id="H8GP29"/>
<gene>
    <name evidence="1" type="ORF">Metal_0606</name>
</gene>
<dbReference type="EMBL" id="CM001475">
    <property type="protein sequence ID" value="EIC28451.1"/>
    <property type="molecule type" value="Genomic_DNA"/>
</dbReference>